<dbReference type="GO" id="GO:0016987">
    <property type="term" value="F:sigma factor activity"/>
    <property type="evidence" value="ECO:0007669"/>
    <property type="project" value="UniProtKB-KW"/>
</dbReference>
<comment type="similarity">
    <text evidence="1">Belongs to the sigma-70 factor family. ECF subfamily.</text>
</comment>
<protein>
    <submittedName>
        <fullName evidence="6">ECF RNA polymerase sigma factor SigW</fullName>
    </submittedName>
</protein>
<accession>A0A518DP97</accession>
<reference evidence="6 7" key="1">
    <citation type="submission" date="2019-02" db="EMBL/GenBank/DDBJ databases">
        <title>Deep-cultivation of Planctomycetes and their phenomic and genomic characterization uncovers novel biology.</title>
        <authorList>
            <person name="Wiegand S."/>
            <person name="Jogler M."/>
            <person name="Boedeker C."/>
            <person name="Pinto D."/>
            <person name="Vollmers J."/>
            <person name="Rivas-Marin E."/>
            <person name="Kohn T."/>
            <person name="Peeters S.H."/>
            <person name="Heuer A."/>
            <person name="Rast P."/>
            <person name="Oberbeckmann S."/>
            <person name="Bunk B."/>
            <person name="Jeske O."/>
            <person name="Meyerdierks A."/>
            <person name="Storesund J.E."/>
            <person name="Kallscheuer N."/>
            <person name="Luecker S."/>
            <person name="Lage O.M."/>
            <person name="Pohl T."/>
            <person name="Merkel B.J."/>
            <person name="Hornburger P."/>
            <person name="Mueller R.-W."/>
            <person name="Bruemmer F."/>
            <person name="Labrenz M."/>
            <person name="Spormann A.M."/>
            <person name="Op den Camp H."/>
            <person name="Overmann J."/>
            <person name="Amann R."/>
            <person name="Jetten M.S.M."/>
            <person name="Mascher T."/>
            <person name="Medema M.H."/>
            <person name="Devos D.P."/>
            <person name="Kaster A.-K."/>
            <person name="Ovreas L."/>
            <person name="Rohde M."/>
            <person name="Galperin M.Y."/>
            <person name="Jogler C."/>
        </authorList>
    </citation>
    <scope>NUCLEOTIDE SEQUENCE [LARGE SCALE GENOMIC DNA]</scope>
    <source>
        <strain evidence="6 7">Pla85_3_4</strain>
    </source>
</reference>
<dbReference type="InterPro" id="IPR013324">
    <property type="entry name" value="RNA_pol_sigma_r3/r4-like"/>
</dbReference>
<gene>
    <name evidence="6" type="primary">sigW_2</name>
    <name evidence="6" type="ORF">Pla8534_14410</name>
</gene>
<dbReference type="Gene3D" id="1.10.1740.10">
    <property type="match status" value="1"/>
</dbReference>
<evidence type="ECO:0000256" key="4">
    <source>
        <dbReference type="ARBA" id="ARBA00023163"/>
    </source>
</evidence>
<dbReference type="PANTHER" id="PTHR43133:SF51">
    <property type="entry name" value="RNA POLYMERASE SIGMA FACTOR"/>
    <property type="match status" value="1"/>
</dbReference>
<dbReference type="SUPFAM" id="SSF88659">
    <property type="entry name" value="Sigma3 and sigma4 domains of RNA polymerase sigma factors"/>
    <property type="match status" value="1"/>
</dbReference>
<dbReference type="Pfam" id="PF04542">
    <property type="entry name" value="Sigma70_r2"/>
    <property type="match status" value="1"/>
</dbReference>
<keyword evidence="3" id="KW-0731">Sigma factor</keyword>
<dbReference type="KEGG" id="lcre:Pla8534_14410"/>
<dbReference type="EMBL" id="CP036433">
    <property type="protein sequence ID" value="QDU93660.1"/>
    <property type="molecule type" value="Genomic_DNA"/>
</dbReference>
<dbReference type="SUPFAM" id="SSF88946">
    <property type="entry name" value="Sigma2 domain of RNA polymerase sigma factors"/>
    <property type="match status" value="1"/>
</dbReference>
<dbReference type="RefSeq" id="WP_145050725.1">
    <property type="nucleotide sequence ID" value="NZ_CP036433.1"/>
</dbReference>
<proteinExistence type="inferred from homology"/>
<evidence type="ECO:0000256" key="3">
    <source>
        <dbReference type="ARBA" id="ARBA00023082"/>
    </source>
</evidence>
<organism evidence="6 7">
    <name type="scientific">Lignipirellula cremea</name>
    <dbReference type="NCBI Taxonomy" id="2528010"/>
    <lineage>
        <taxon>Bacteria</taxon>
        <taxon>Pseudomonadati</taxon>
        <taxon>Planctomycetota</taxon>
        <taxon>Planctomycetia</taxon>
        <taxon>Pirellulales</taxon>
        <taxon>Pirellulaceae</taxon>
        <taxon>Lignipirellula</taxon>
    </lineage>
</organism>
<dbReference type="InterPro" id="IPR014284">
    <property type="entry name" value="RNA_pol_sigma-70_dom"/>
</dbReference>
<dbReference type="InterPro" id="IPR007627">
    <property type="entry name" value="RNA_pol_sigma70_r2"/>
</dbReference>
<feature type="domain" description="RNA polymerase sigma-70 region 2" evidence="5">
    <location>
        <begin position="31"/>
        <end position="96"/>
    </location>
</feature>
<evidence type="ECO:0000259" key="5">
    <source>
        <dbReference type="Pfam" id="PF04542"/>
    </source>
</evidence>
<dbReference type="PANTHER" id="PTHR43133">
    <property type="entry name" value="RNA POLYMERASE ECF-TYPE SIGMA FACTO"/>
    <property type="match status" value="1"/>
</dbReference>
<dbReference type="InterPro" id="IPR039425">
    <property type="entry name" value="RNA_pol_sigma-70-like"/>
</dbReference>
<dbReference type="InterPro" id="IPR036388">
    <property type="entry name" value="WH-like_DNA-bd_sf"/>
</dbReference>
<evidence type="ECO:0000256" key="1">
    <source>
        <dbReference type="ARBA" id="ARBA00010641"/>
    </source>
</evidence>
<keyword evidence="4" id="KW-0804">Transcription</keyword>
<name>A0A518DP97_9BACT</name>
<evidence type="ECO:0000313" key="6">
    <source>
        <dbReference type="EMBL" id="QDU93660.1"/>
    </source>
</evidence>
<evidence type="ECO:0000313" key="7">
    <source>
        <dbReference type="Proteomes" id="UP000317648"/>
    </source>
</evidence>
<dbReference type="InterPro" id="IPR013325">
    <property type="entry name" value="RNA_pol_sigma_r2"/>
</dbReference>
<dbReference type="Gene3D" id="1.10.10.10">
    <property type="entry name" value="Winged helix-like DNA-binding domain superfamily/Winged helix DNA-binding domain"/>
    <property type="match status" value="1"/>
</dbReference>
<keyword evidence="7" id="KW-1185">Reference proteome</keyword>
<dbReference type="NCBIfam" id="TIGR02937">
    <property type="entry name" value="sigma70-ECF"/>
    <property type="match status" value="1"/>
</dbReference>
<dbReference type="Proteomes" id="UP000317648">
    <property type="component" value="Chromosome"/>
</dbReference>
<dbReference type="OrthoDB" id="9795666at2"/>
<keyword evidence="2" id="KW-0805">Transcription regulation</keyword>
<sequence>MSTMTELDEKIYIADLVRAAQVGDRDAFGELFERFERHVFAIALRRLGDYNEAQELCQDVFIQAMQKVAQLREPECFGGWLRQITHRMAINRAVRRSPDRPTEPETLEATCVEHATPLSALLEGERESQLHAGLARLRDLDRDTLVAFYVKGQSLIEMSDAFQAPIGTIKRRLHVARKRLAKEVETLVAV</sequence>
<dbReference type="AlphaFoldDB" id="A0A518DP97"/>
<evidence type="ECO:0000256" key="2">
    <source>
        <dbReference type="ARBA" id="ARBA00023015"/>
    </source>
</evidence>
<dbReference type="GO" id="GO:0006352">
    <property type="term" value="P:DNA-templated transcription initiation"/>
    <property type="evidence" value="ECO:0007669"/>
    <property type="project" value="InterPro"/>
</dbReference>